<evidence type="ECO:0000313" key="4">
    <source>
        <dbReference type="EMBL" id="MCR8827844.1"/>
    </source>
</evidence>
<dbReference type="CDD" id="cd03215">
    <property type="entry name" value="ABC_Carb_Monos_II"/>
    <property type="match status" value="1"/>
</dbReference>
<protein>
    <submittedName>
        <fullName evidence="4">ABC transporter ATP-binding protein</fullName>
    </submittedName>
</protein>
<feature type="domain" description="ABC transporter" evidence="3">
    <location>
        <begin position="252"/>
        <end position="497"/>
    </location>
</feature>
<name>A0ABT1Z3X9_9RHOB</name>
<keyword evidence="2 4" id="KW-0067">ATP-binding</keyword>
<organism evidence="4 5">
    <name type="scientific">Pseudosulfitobacter koreensis</name>
    <dbReference type="NCBI Taxonomy" id="2968472"/>
    <lineage>
        <taxon>Bacteria</taxon>
        <taxon>Pseudomonadati</taxon>
        <taxon>Pseudomonadota</taxon>
        <taxon>Alphaproteobacteria</taxon>
        <taxon>Rhodobacterales</taxon>
        <taxon>Roseobacteraceae</taxon>
        <taxon>Pseudosulfitobacter</taxon>
    </lineage>
</organism>
<keyword evidence="5" id="KW-1185">Reference proteome</keyword>
<keyword evidence="1" id="KW-0547">Nucleotide-binding</keyword>
<dbReference type="RefSeq" id="WP_258295616.1">
    <property type="nucleotide sequence ID" value="NZ_JANKJG010000012.1"/>
</dbReference>
<dbReference type="PANTHER" id="PTHR43790:SF4">
    <property type="entry name" value="GUANOSINE IMPORT ATP-BINDING PROTEIN NUPO"/>
    <property type="match status" value="1"/>
</dbReference>
<dbReference type="CDD" id="cd03216">
    <property type="entry name" value="ABC_Carb_Monos_I"/>
    <property type="match status" value="1"/>
</dbReference>
<dbReference type="Gene3D" id="3.40.50.300">
    <property type="entry name" value="P-loop containing nucleotide triphosphate hydrolases"/>
    <property type="match status" value="2"/>
</dbReference>
<dbReference type="PROSITE" id="PS00211">
    <property type="entry name" value="ABC_TRANSPORTER_1"/>
    <property type="match status" value="2"/>
</dbReference>
<dbReference type="GO" id="GO:0005524">
    <property type="term" value="F:ATP binding"/>
    <property type="evidence" value="ECO:0007669"/>
    <property type="project" value="UniProtKB-KW"/>
</dbReference>
<dbReference type="SUPFAM" id="SSF52540">
    <property type="entry name" value="P-loop containing nucleoside triphosphate hydrolases"/>
    <property type="match status" value="2"/>
</dbReference>
<dbReference type="SMART" id="SM00382">
    <property type="entry name" value="AAA"/>
    <property type="match status" value="1"/>
</dbReference>
<dbReference type="Pfam" id="PF00005">
    <property type="entry name" value="ABC_tran"/>
    <property type="match status" value="2"/>
</dbReference>
<comment type="caution">
    <text evidence="4">The sequence shown here is derived from an EMBL/GenBank/DDBJ whole genome shotgun (WGS) entry which is preliminary data.</text>
</comment>
<accession>A0ABT1Z3X9</accession>
<dbReference type="InterPro" id="IPR027417">
    <property type="entry name" value="P-loop_NTPase"/>
</dbReference>
<sequence>MTALLDLSGVTKAYPGVVANDSVSLTIQPGEVHALLGENGAGKSTLVKMIYGLVKPDAGQMSLNGASFAPSDPRAARAAGIGMVFQHFSLFDALTVAENIALGMENAPPMRQLATQIKAVSETYGLPLAPHRLVGDLSAGERQRVEIIRCLLQEPKLLIMDEPTSVLTPQEVEILFKTLRKLSAEGTAILYISHKLEEIRALCDAATILRLGKVVGHCIPRDTSAAEMAELMVGSALKPPQKAAGASGDVLLELRDLSLPPVSTFGMPLREISVSVRAGEVLGIGGVAGNGQDELLSALSGEVPVPVGTVFFKGDDMARAHPNARRAAGLLTAPEERLGHAAAPDMSLTENAMLTGAAREGLERNGMLDWKAARSFANRIIADFDVRTPGPGNAARSLSGGNLQKFVIGREILQRPEVLVVNQPTWGVDASAAAAIRQALLDLAQNGAAVIVISQDLDELMEISDNFAALNEGRLSAARPAAGLTVAEIGQMMGGAHGMEVAHV</sequence>
<dbReference type="Proteomes" id="UP001165396">
    <property type="component" value="Unassembled WGS sequence"/>
</dbReference>
<evidence type="ECO:0000313" key="5">
    <source>
        <dbReference type="Proteomes" id="UP001165396"/>
    </source>
</evidence>
<feature type="domain" description="ABC transporter" evidence="3">
    <location>
        <begin position="5"/>
        <end position="236"/>
    </location>
</feature>
<dbReference type="InterPro" id="IPR050107">
    <property type="entry name" value="ABC_carbohydrate_import_ATPase"/>
</dbReference>
<evidence type="ECO:0000256" key="1">
    <source>
        <dbReference type="ARBA" id="ARBA00022741"/>
    </source>
</evidence>
<dbReference type="InterPro" id="IPR003439">
    <property type="entry name" value="ABC_transporter-like_ATP-bd"/>
</dbReference>
<dbReference type="InterPro" id="IPR017871">
    <property type="entry name" value="ABC_transporter-like_CS"/>
</dbReference>
<dbReference type="PROSITE" id="PS50893">
    <property type="entry name" value="ABC_TRANSPORTER_2"/>
    <property type="match status" value="2"/>
</dbReference>
<reference evidence="4" key="1">
    <citation type="submission" date="2022-07" db="EMBL/GenBank/DDBJ databases">
        <title>Pseudosulfitobacter sp. strain AP-MA-4, whole genome sequence.</title>
        <authorList>
            <person name="Jiang Y."/>
        </authorList>
    </citation>
    <scope>NUCLEOTIDE SEQUENCE</scope>
    <source>
        <strain evidence="4">AP-MA-4</strain>
    </source>
</reference>
<dbReference type="InterPro" id="IPR003593">
    <property type="entry name" value="AAA+_ATPase"/>
</dbReference>
<evidence type="ECO:0000259" key="3">
    <source>
        <dbReference type="PROSITE" id="PS50893"/>
    </source>
</evidence>
<proteinExistence type="predicted"/>
<dbReference type="PANTHER" id="PTHR43790">
    <property type="entry name" value="CARBOHYDRATE TRANSPORT ATP-BINDING PROTEIN MG119-RELATED"/>
    <property type="match status" value="1"/>
</dbReference>
<evidence type="ECO:0000256" key="2">
    <source>
        <dbReference type="ARBA" id="ARBA00022840"/>
    </source>
</evidence>
<dbReference type="EMBL" id="JANKJG010000012">
    <property type="protein sequence ID" value="MCR8827844.1"/>
    <property type="molecule type" value="Genomic_DNA"/>
</dbReference>
<gene>
    <name evidence="4" type="ORF">NTA49_14985</name>
</gene>